<dbReference type="Gene3D" id="3.40.50.300">
    <property type="entry name" value="P-loop containing nucleotide triphosphate hydrolases"/>
    <property type="match status" value="2"/>
</dbReference>
<gene>
    <name evidence="5" type="ORF">F0562_026961</name>
</gene>
<name>A0A5J5B681_9ASTE</name>
<dbReference type="Pfam" id="PF00685">
    <property type="entry name" value="Sulfotransfer_1"/>
    <property type="match status" value="2"/>
</dbReference>
<dbReference type="GO" id="GO:0008146">
    <property type="term" value="F:sulfotransferase activity"/>
    <property type="evidence" value="ECO:0007669"/>
    <property type="project" value="InterPro"/>
</dbReference>
<dbReference type="SUPFAM" id="SSF52540">
    <property type="entry name" value="P-loop containing nucleoside triphosphate hydrolases"/>
    <property type="match status" value="1"/>
</dbReference>
<dbReference type="InterPro" id="IPR027417">
    <property type="entry name" value="P-loop_NTPase"/>
</dbReference>
<proteinExistence type="inferred from homology"/>
<evidence type="ECO:0000256" key="1">
    <source>
        <dbReference type="ARBA" id="ARBA00005771"/>
    </source>
</evidence>
<evidence type="ECO:0000313" key="5">
    <source>
        <dbReference type="EMBL" id="KAA8537352.1"/>
    </source>
</evidence>
<feature type="domain" description="Sulfotransferase" evidence="4">
    <location>
        <begin position="157"/>
        <end position="281"/>
    </location>
</feature>
<keyword evidence="6" id="KW-1185">Reference proteome</keyword>
<dbReference type="Proteomes" id="UP000325577">
    <property type="component" value="Linkage Group LG15"/>
</dbReference>
<feature type="domain" description="Sulfotransferase" evidence="4">
    <location>
        <begin position="75"/>
        <end position="153"/>
    </location>
</feature>
<reference evidence="5 6" key="1">
    <citation type="submission" date="2019-09" db="EMBL/GenBank/DDBJ databases">
        <title>A chromosome-level genome assembly of the Chinese tupelo Nyssa sinensis.</title>
        <authorList>
            <person name="Yang X."/>
            <person name="Kang M."/>
            <person name="Yang Y."/>
            <person name="Xiong H."/>
            <person name="Wang M."/>
            <person name="Zhang Z."/>
            <person name="Wang Z."/>
            <person name="Wu H."/>
            <person name="Ma T."/>
            <person name="Liu J."/>
            <person name="Xi Z."/>
        </authorList>
    </citation>
    <scope>NUCLEOTIDE SEQUENCE [LARGE SCALE GENOMIC DNA]</scope>
    <source>
        <strain evidence="5">J267</strain>
        <tissue evidence="5">Leaf</tissue>
    </source>
</reference>
<evidence type="ECO:0000256" key="3">
    <source>
        <dbReference type="RuleBase" id="RU361155"/>
    </source>
</evidence>
<dbReference type="EC" id="2.8.2.-" evidence="3"/>
<dbReference type="OrthoDB" id="205623at2759"/>
<protein>
    <recommendedName>
        <fullName evidence="3">Sulfotransferase</fullName>
        <ecNumber evidence="3">2.8.2.-</ecNumber>
    </recommendedName>
</protein>
<dbReference type="InterPro" id="IPR000863">
    <property type="entry name" value="Sulfotransferase_dom"/>
</dbReference>
<dbReference type="AlphaFoldDB" id="A0A5J5B681"/>
<dbReference type="EMBL" id="CM018038">
    <property type="protein sequence ID" value="KAA8537352.1"/>
    <property type="molecule type" value="Genomic_DNA"/>
</dbReference>
<sequence length="287" mass="33111">MITSTSMAITQFIENQTEGEQQQEEVNHECNELLNSLQKERGWRTPYLYLFQGFWCQSKEIQAIISVQTHFQAQDTDLILATIPKSGTTWLKALAFAIVTRKRFAVMKNHFHPSLTSNPHDLVPFLEYMLYANNQIPDLSGLPSPRLFATHVPGVIGFGPYWDHMLGYWNKSLECPDKVLFLKYEDLKDDITHHVKRLAKFLGYPFSMVEEREGMVETISRLCSFQNLKELEVNKNGKTILNFENESLFRKGVVGDWINYLSPSMVERLSKVMDEKLGDSGLSFNVF</sequence>
<evidence type="ECO:0000256" key="2">
    <source>
        <dbReference type="ARBA" id="ARBA00022679"/>
    </source>
</evidence>
<evidence type="ECO:0000259" key="4">
    <source>
        <dbReference type="Pfam" id="PF00685"/>
    </source>
</evidence>
<comment type="similarity">
    <text evidence="1 3">Belongs to the sulfotransferase 1 family.</text>
</comment>
<organism evidence="5 6">
    <name type="scientific">Nyssa sinensis</name>
    <dbReference type="NCBI Taxonomy" id="561372"/>
    <lineage>
        <taxon>Eukaryota</taxon>
        <taxon>Viridiplantae</taxon>
        <taxon>Streptophyta</taxon>
        <taxon>Embryophyta</taxon>
        <taxon>Tracheophyta</taxon>
        <taxon>Spermatophyta</taxon>
        <taxon>Magnoliopsida</taxon>
        <taxon>eudicotyledons</taxon>
        <taxon>Gunneridae</taxon>
        <taxon>Pentapetalae</taxon>
        <taxon>asterids</taxon>
        <taxon>Cornales</taxon>
        <taxon>Nyssaceae</taxon>
        <taxon>Nyssa</taxon>
    </lineage>
</organism>
<accession>A0A5J5B681</accession>
<dbReference type="PANTHER" id="PTHR11783">
    <property type="entry name" value="SULFOTRANSFERASE SULT"/>
    <property type="match status" value="1"/>
</dbReference>
<keyword evidence="2 3" id="KW-0808">Transferase</keyword>
<evidence type="ECO:0000313" key="6">
    <source>
        <dbReference type="Proteomes" id="UP000325577"/>
    </source>
</evidence>